<accession>A0A1R1SD79</accession>
<evidence type="ECO:0000256" key="2">
    <source>
        <dbReference type="ARBA" id="ARBA00022448"/>
    </source>
</evidence>
<keyword evidence="2" id="KW-0813">Transport</keyword>
<evidence type="ECO:0000313" key="5">
    <source>
        <dbReference type="EMBL" id="OMI36371.1"/>
    </source>
</evidence>
<dbReference type="Gene3D" id="1.10.287.3240">
    <property type="match status" value="1"/>
</dbReference>
<comment type="similarity">
    <text evidence="1">Belongs to the V-ATPase D subunit family.</text>
</comment>
<proteinExistence type="inferred from homology"/>
<dbReference type="Proteomes" id="UP000186168">
    <property type="component" value="Unassembled WGS sequence"/>
</dbReference>
<gene>
    <name evidence="5" type="ORF">SPAR_26576</name>
</gene>
<dbReference type="PANTHER" id="PTHR11671">
    <property type="entry name" value="V-TYPE ATP SYNTHASE SUBUNIT D"/>
    <property type="match status" value="1"/>
</dbReference>
<organism evidence="5 6">
    <name type="scientific">Streptomyces sparsogenes DSM 40356</name>
    <dbReference type="NCBI Taxonomy" id="1331668"/>
    <lineage>
        <taxon>Bacteria</taxon>
        <taxon>Bacillati</taxon>
        <taxon>Actinomycetota</taxon>
        <taxon>Actinomycetes</taxon>
        <taxon>Kitasatosporales</taxon>
        <taxon>Streptomycetaceae</taxon>
        <taxon>Streptomyces</taxon>
    </lineage>
</organism>
<evidence type="ECO:0000256" key="4">
    <source>
        <dbReference type="SAM" id="MobiDB-lite"/>
    </source>
</evidence>
<dbReference type="STRING" id="67365.GCA_001704635_03224"/>
<dbReference type="GO" id="GO:0046961">
    <property type="term" value="F:proton-transporting ATPase activity, rotational mechanism"/>
    <property type="evidence" value="ECO:0007669"/>
    <property type="project" value="InterPro"/>
</dbReference>
<evidence type="ECO:0000256" key="3">
    <source>
        <dbReference type="ARBA" id="ARBA00023065"/>
    </source>
</evidence>
<keyword evidence="6" id="KW-1185">Reference proteome</keyword>
<dbReference type="Pfam" id="PF01813">
    <property type="entry name" value="ATP-synt_D"/>
    <property type="match status" value="1"/>
</dbReference>
<comment type="caution">
    <text evidence="5">The sequence shown here is derived from an EMBL/GenBank/DDBJ whole genome shotgun (WGS) entry which is preliminary data.</text>
</comment>
<dbReference type="InterPro" id="IPR002699">
    <property type="entry name" value="V_ATPase_D"/>
</dbReference>
<reference evidence="5 6" key="1">
    <citation type="submission" date="2013-05" db="EMBL/GenBank/DDBJ databases">
        <title>Genome sequence of Streptomyces sparsogenes DSM 40356.</title>
        <authorList>
            <person name="Coyne S."/>
            <person name="Seebeck F.P."/>
        </authorList>
    </citation>
    <scope>NUCLEOTIDE SEQUENCE [LARGE SCALE GENOMIC DNA]</scope>
    <source>
        <strain evidence="5 6">DSM 40356</strain>
    </source>
</reference>
<keyword evidence="3" id="KW-0406">Ion transport</keyword>
<name>A0A1R1SD79_9ACTN</name>
<dbReference type="RefSeq" id="WP_076971244.1">
    <property type="nucleotide sequence ID" value="NZ_ASQP01000341.1"/>
</dbReference>
<dbReference type="AlphaFoldDB" id="A0A1R1SD79"/>
<sequence length="214" mass="23587">MTTAPGTPPSRADRLRLRHSLDVALRGADLLERKLRVLRARHEELLRAEETRARAWRDSVRAAETWLLRGLLLGGEHGLGTAAEGVGDAEVTWGEESTTGVRHPTLAACRVPERSPEAAAPRNTALTHAEAAYREALRAGAECAAARTAARLVGDEVARTRRRVRALRRHWIPRLEESLARVVLALEQAEHEDAVRRRWAARGTTAGPGTGHRR</sequence>
<dbReference type="GeneID" id="96747810"/>
<protein>
    <submittedName>
        <fullName evidence="5">H+transporting two-sector ATPase D subunit</fullName>
    </submittedName>
</protein>
<evidence type="ECO:0000313" key="6">
    <source>
        <dbReference type="Proteomes" id="UP000186168"/>
    </source>
</evidence>
<dbReference type="EMBL" id="ASQP01000341">
    <property type="protein sequence ID" value="OMI36371.1"/>
    <property type="molecule type" value="Genomic_DNA"/>
</dbReference>
<evidence type="ECO:0000256" key="1">
    <source>
        <dbReference type="ARBA" id="ARBA00005850"/>
    </source>
</evidence>
<feature type="region of interest" description="Disordered" evidence="4">
    <location>
        <begin position="195"/>
        <end position="214"/>
    </location>
</feature>